<keyword evidence="1" id="KW-0812">Transmembrane</keyword>
<organism evidence="2">
    <name type="scientific">Spiroplasma kunkelii CR2-3x</name>
    <dbReference type="NCBI Taxonomy" id="273035"/>
    <lineage>
        <taxon>Bacteria</taxon>
        <taxon>Bacillati</taxon>
        <taxon>Mycoplasmatota</taxon>
        <taxon>Mollicutes</taxon>
        <taxon>Entomoplasmatales</taxon>
        <taxon>Spiroplasmataceae</taxon>
        <taxon>Spiroplasma</taxon>
    </lineage>
</organism>
<geneLocation type="plasmid" evidence="2">
    <name>pSKU146</name>
</geneLocation>
<gene>
    <name evidence="2" type="ORF">SKUN_p0080</name>
</gene>
<sequence length="43" mass="5045">MFINYYNVCGNSGLLFPFLFVLLKRSDKKIFYPHICGKINTTK</sequence>
<protein>
    <submittedName>
        <fullName evidence="2">Uncharacterized protein</fullName>
    </submittedName>
</protein>
<keyword evidence="2" id="KW-0614">Plasmid</keyword>
<accession>Q5VCB4</accession>
<proteinExistence type="predicted"/>
<evidence type="ECO:0000256" key="1">
    <source>
        <dbReference type="SAM" id="Phobius"/>
    </source>
</evidence>
<keyword evidence="1" id="KW-0472">Membrane</keyword>
<reference evidence="2" key="1">
    <citation type="journal article" date="2005" name="Plasmid">
        <title>Cryptic plasmid pSKU146 from the wall-less plant pathogen Spiroplasma kunkelii encodes an adhesin and components of a type IV translocation-related conjugation system.</title>
        <authorList>
            <person name="Davis R.E."/>
            <person name="Dally E.L."/>
            <person name="Jomantiene R."/>
            <person name="Zhao Y."/>
            <person name="Roe B."/>
            <person name="Lin S."/>
            <person name="Shao J."/>
        </authorList>
    </citation>
    <scope>NUCLEOTIDE SEQUENCE</scope>
    <source>
        <strain evidence="2">CR2-3x</strain>
        <plasmid evidence="2">pSKU146</plasmid>
    </source>
</reference>
<dbReference type="AlphaFoldDB" id="Q5VCB4"/>
<feature type="transmembrane region" description="Helical" evidence="1">
    <location>
        <begin position="5"/>
        <end position="23"/>
    </location>
</feature>
<dbReference type="EMBL" id="AY528560">
    <property type="protein sequence ID" value="AAS59580.1"/>
    <property type="molecule type" value="Genomic_DNA"/>
</dbReference>
<keyword evidence="1" id="KW-1133">Transmembrane helix</keyword>
<evidence type="ECO:0000313" key="2">
    <source>
        <dbReference type="EMBL" id="AAS59580.1"/>
    </source>
</evidence>
<name>Q5VCB4_SPIKU</name>